<gene>
    <name evidence="5" type="ORF">LZZ85_20770</name>
</gene>
<dbReference type="Pfam" id="PF07719">
    <property type="entry name" value="TPR_2"/>
    <property type="match status" value="1"/>
</dbReference>
<reference evidence="5" key="1">
    <citation type="submission" date="2022-01" db="EMBL/GenBank/DDBJ databases">
        <authorList>
            <person name="Jo J.-H."/>
            <person name="Im W.-T."/>
        </authorList>
    </citation>
    <scope>NUCLEOTIDE SEQUENCE</scope>
    <source>
        <strain evidence="5">NA20</strain>
    </source>
</reference>
<feature type="transmembrane region" description="Helical" evidence="4">
    <location>
        <begin position="396"/>
        <end position="415"/>
    </location>
</feature>
<dbReference type="PANTHER" id="PTHR12558">
    <property type="entry name" value="CELL DIVISION CYCLE 16,23,27"/>
    <property type="match status" value="1"/>
</dbReference>
<keyword evidence="6" id="KW-1185">Reference proteome</keyword>
<evidence type="ECO:0000313" key="5">
    <source>
        <dbReference type="EMBL" id="MCG2616745.1"/>
    </source>
</evidence>
<name>A0ABS9KWP6_9BACT</name>
<organism evidence="5 6">
    <name type="scientific">Terrimonas ginsenosidimutans</name>
    <dbReference type="NCBI Taxonomy" id="2908004"/>
    <lineage>
        <taxon>Bacteria</taxon>
        <taxon>Pseudomonadati</taxon>
        <taxon>Bacteroidota</taxon>
        <taxon>Chitinophagia</taxon>
        <taxon>Chitinophagales</taxon>
        <taxon>Chitinophagaceae</taxon>
        <taxon>Terrimonas</taxon>
    </lineage>
</organism>
<accession>A0ABS9KWP6</accession>
<keyword evidence="4" id="KW-0472">Membrane</keyword>
<evidence type="ECO:0000256" key="4">
    <source>
        <dbReference type="SAM" id="Phobius"/>
    </source>
</evidence>
<dbReference type="Proteomes" id="UP001165367">
    <property type="component" value="Unassembled WGS sequence"/>
</dbReference>
<dbReference type="PANTHER" id="PTHR12558:SF13">
    <property type="entry name" value="CELL DIVISION CYCLE PROTEIN 27 HOMOLOG"/>
    <property type="match status" value="1"/>
</dbReference>
<sequence length="418" mass="46898">MFEDHRLSKVSILIQQKKYAEAEKMLADLLREDPNNTRFLALLAEVNIGLGKFDTANTLIENAIGLAPDDARLFYLKAFTSLHRDQFDDAENSIRQATKLDPHEAEYVALLANLRLVRKKYDEALELADHALELDPENLLALNTRSTALIKLGRKAESFETIEGALREDPNNAYTHSNYGWGLLEKGDHRKALEHFKEALKTDPNNEYARSGMLEAMKASNPVYRLFLKYAFWMGNFTAKYQWGIIIGLYLAMRGMQSLANSNENLRPYLTPVIITLIIFAFSTWIITPVSNLFLRFNRYGQLLLSQKQKISSSLVAISLAACLAGIAAYAMLSDERYLSVAAFGLAMMLPFSVMFSPSRYKHALLVYALALAAVGLIAIGITFSTGELLHGVSTIFIFGFIAFQWIANFLVIGADNR</sequence>
<evidence type="ECO:0000256" key="2">
    <source>
        <dbReference type="ARBA" id="ARBA00022803"/>
    </source>
</evidence>
<dbReference type="InterPro" id="IPR019734">
    <property type="entry name" value="TPR_rpt"/>
</dbReference>
<feature type="repeat" description="TPR" evidence="3">
    <location>
        <begin position="105"/>
        <end position="138"/>
    </location>
</feature>
<dbReference type="RefSeq" id="WP_237875282.1">
    <property type="nucleotide sequence ID" value="NZ_JAKLTR010000015.1"/>
</dbReference>
<proteinExistence type="predicted"/>
<keyword evidence="4" id="KW-1133">Transmembrane helix</keyword>
<feature type="transmembrane region" description="Helical" evidence="4">
    <location>
        <begin position="273"/>
        <end position="295"/>
    </location>
</feature>
<dbReference type="InterPro" id="IPR013105">
    <property type="entry name" value="TPR_2"/>
</dbReference>
<dbReference type="PROSITE" id="PS50293">
    <property type="entry name" value="TPR_REGION"/>
    <property type="match status" value="1"/>
</dbReference>
<dbReference type="SUPFAM" id="SSF48452">
    <property type="entry name" value="TPR-like"/>
    <property type="match status" value="2"/>
</dbReference>
<dbReference type="Pfam" id="PF14559">
    <property type="entry name" value="TPR_19"/>
    <property type="match status" value="1"/>
</dbReference>
<comment type="caution">
    <text evidence="5">The sequence shown here is derived from an EMBL/GenBank/DDBJ whole genome shotgun (WGS) entry which is preliminary data.</text>
</comment>
<dbReference type="EMBL" id="JAKLTR010000015">
    <property type="protein sequence ID" value="MCG2616745.1"/>
    <property type="molecule type" value="Genomic_DNA"/>
</dbReference>
<dbReference type="Gene3D" id="1.25.40.10">
    <property type="entry name" value="Tetratricopeptide repeat domain"/>
    <property type="match status" value="3"/>
</dbReference>
<evidence type="ECO:0000256" key="1">
    <source>
        <dbReference type="ARBA" id="ARBA00022737"/>
    </source>
</evidence>
<feature type="transmembrane region" description="Helical" evidence="4">
    <location>
        <begin position="339"/>
        <end position="358"/>
    </location>
</feature>
<keyword evidence="2 3" id="KW-0802">TPR repeat</keyword>
<feature type="transmembrane region" description="Helical" evidence="4">
    <location>
        <begin position="365"/>
        <end position="384"/>
    </location>
</feature>
<dbReference type="PROSITE" id="PS50005">
    <property type="entry name" value="TPR"/>
    <property type="match status" value="2"/>
</dbReference>
<keyword evidence="1" id="KW-0677">Repeat</keyword>
<feature type="transmembrane region" description="Helical" evidence="4">
    <location>
        <begin position="315"/>
        <end position="333"/>
    </location>
</feature>
<dbReference type="SMART" id="SM00028">
    <property type="entry name" value="TPR"/>
    <property type="match status" value="6"/>
</dbReference>
<dbReference type="InterPro" id="IPR011990">
    <property type="entry name" value="TPR-like_helical_dom_sf"/>
</dbReference>
<dbReference type="Pfam" id="PF13432">
    <property type="entry name" value="TPR_16"/>
    <property type="match status" value="1"/>
</dbReference>
<feature type="transmembrane region" description="Helical" evidence="4">
    <location>
        <begin position="230"/>
        <end position="253"/>
    </location>
</feature>
<feature type="repeat" description="TPR" evidence="3">
    <location>
        <begin position="173"/>
        <end position="206"/>
    </location>
</feature>
<evidence type="ECO:0000313" key="6">
    <source>
        <dbReference type="Proteomes" id="UP001165367"/>
    </source>
</evidence>
<evidence type="ECO:0000256" key="3">
    <source>
        <dbReference type="PROSITE-ProRule" id="PRU00339"/>
    </source>
</evidence>
<protein>
    <submittedName>
        <fullName evidence="5">Tetratricopeptide repeat protein</fullName>
    </submittedName>
</protein>
<keyword evidence="4" id="KW-0812">Transmembrane</keyword>